<evidence type="ECO:0000313" key="4">
    <source>
        <dbReference type="Proteomes" id="UP000186601"/>
    </source>
</evidence>
<feature type="region of interest" description="Disordered" evidence="1">
    <location>
        <begin position="367"/>
        <end position="501"/>
    </location>
</feature>
<name>A0A2R6NQR4_9APHY</name>
<feature type="region of interest" description="Disordered" evidence="1">
    <location>
        <begin position="282"/>
        <end position="316"/>
    </location>
</feature>
<feature type="compositionally biased region" description="Polar residues" evidence="1">
    <location>
        <begin position="385"/>
        <end position="408"/>
    </location>
</feature>
<dbReference type="OrthoDB" id="3267102at2759"/>
<organism evidence="3 4">
    <name type="scientific">Hermanssonia centrifuga</name>
    <dbReference type="NCBI Taxonomy" id="98765"/>
    <lineage>
        <taxon>Eukaryota</taxon>
        <taxon>Fungi</taxon>
        <taxon>Dikarya</taxon>
        <taxon>Basidiomycota</taxon>
        <taxon>Agaricomycotina</taxon>
        <taxon>Agaricomycetes</taxon>
        <taxon>Polyporales</taxon>
        <taxon>Meruliaceae</taxon>
        <taxon>Hermanssonia</taxon>
    </lineage>
</organism>
<keyword evidence="4" id="KW-1185">Reference proteome</keyword>
<accession>A0A2R6NQR4</accession>
<feature type="region of interest" description="Disordered" evidence="1">
    <location>
        <begin position="100"/>
        <end position="119"/>
    </location>
</feature>
<feature type="compositionally biased region" description="Polar residues" evidence="1">
    <location>
        <begin position="476"/>
        <end position="487"/>
    </location>
</feature>
<proteinExistence type="predicted"/>
<protein>
    <recommendedName>
        <fullName evidence="2">BRCT domain-containing protein</fullName>
    </recommendedName>
</protein>
<reference evidence="3 4" key="1">
    <citation type="submission" date="2018-02" db="EMBL/GenBank/DDBJ databases">
        <title>Genome sequence of the basidiomycete white-rot fungus Phlebia centrifuga.</title>
        <authorList>
            <person name="Granchi Z."/>
            <person name="Peng M."/>
            <person name="de Vries R.P."/>
            <person name="Hilden K."/>
            <person name="Makela M.R."/>
            <person name="Grigoriev I."/>
            <person name="Riley R."/>
        </authorList>
    </citation>
    <scope>NUCLEOTIDE SEQUENCE [LARGE SCALE GENOMIC DNA]</scope>
    <source>
        <strain evidence="3 4">FBCC195</strain>
    </source>
</reference>
<feature type="compositionally biased region" description="Low complexity" evidence="1">
    <location>
        <begin position="420"/>
        <end position="437"/>
    </location>
</feature>
<comment type="caution">
    <text evidence="3">The sequence shown here is derived from an EMBL/GenBank/DDBJ whole genome shotgun (WGS) entry which is preliminary data.</text>
</comment>
<feature type="compositionally biased region" description="Polar residues" evidence="1">
    <location>
        <begin position="304"/>
        <end position="316"/>
    </location>
</feature>
<sequence length="747" mass="81142">MLVATPHLQGTHLLLSIRKLAADRQRRFSLDGVSTQAPFFVKPSPDAPESIELQEFINRQTQGSHLLSPDTPVARGHDVEHGQVTEFDHDEDRLRIPLNHSRPKNQRAPSPPHHNDAQPVFSEHGLAGLCGGSTPSCARSSFLDPRHFRATLTKMGLGLAQGLGALMNSRAEVGGAVMTDNPKDSQIILVDSATEAGVALAASWLDKPVLDAAWVYQANNQGVYLGADEDWGGNRVLENDADDGGVPLPATSAKYVFFVVTLSRFSSNIDIITRSPLLTPRRTHIEDQAPSYSLPSGRPPHSSRVPSSQTSYLSHTTSILPHAHSHSNPLLAQSHNIEDLAAIVQTLSSASALTVWQTILEVARRGGVQNPGRSSDTQAEHSQDPSRASSSSHIQGRSDEVSSSNAPSHKSYLRGIQATSHVSKSHNASASASSTSHLRQPSRHSRTPSPVSLSSSQSNGKRRELPIDRRHKRQKLSTPGIDTSSWDFSAPPPPLSSSTRRDRQIFKTNSGQPLVFVVQAGMRNGKELADTIKVDHLRPGIQNHGGKLGAEIPQADYIVLAPNMDYFKDLLTATVAAGKPAVQDAYVYECARQGTLLDEADFSFDGFEVRGQGFNVHLQGVSHRILKDHLAAGEDKTHGSMPLPAGKSPRRRASSGHRPSSSRLPTPPRNVVQFSAKRATRNRYTDEDRAYFSVYVARLLRGDPDMSASAIAEKLTQKVCFLSIELTLVCIHSRGICRCRTIAGHHG</sequence>
<dbReference type="Proteomes" id="UP000186601">
    <property type="component" value="Unassembled WGS sequence"/>
</dbReference>
<gene>
    <name evidence="3" type="ORF">PHLCEN_2v9496</name>
</gene>
<evidence type="ECO:0000313" key="3">
    <source>
        <dbReference type="EMBL" id="PSR74853.1"/>
    </source>
</evidence>
<dbReference type="InterPro" id="IPR036420">
    <property type="entry name" value="BRCT_dom_sf"/>
</dbReference>
<evidence type="ECO:0000256" key="1">
    <source>
        <dbReference type="SAM" id="MobiDB-lite"/>
    </source>
</evidence>
<dbReference type="AlphaFoldDB" id="A0A2R6NQR4"/>
<dbReference type="Gene3D" id="3.40.50.10190">
    <property type="entry name" value="BRCT domain"/>
    <property type="match status" value="1"/>
</dbReference>
<dbReference type="InterPro" id="IPR001357">
    <property type="entry name" value="BRCT_dom"/>
</dbReference>
<feature type="region of interest" description="Disordered" evidence="1">
    <location>
        <begin position="633"/>
        <end position="670"/>
    </location>
</feature>
<dbReference type="SUPFAM" id="SSF52113">
    <property type="entry name" value="BRCT domain"/>
    <property type="match status" value="1"/>
</dbReference>
<dbReference type="PROSITE" id="PS50172">
    <property type="entry name" value="BRCT"/>
    <property type="match status" value="1"/>
</dbReference>
<feature type="domain" description="BRCT" evidence="2">
    <location>
        <begin position="541"/>
        <end position="604"/>
    </location>
</feature>
<dbReference type="EMBL" id="MLYV02000954">
    <property type="protein sequence ID" value="PSR74853.1"/>
    <property type="molecule type" value="Genomic_DNA"/>
</dbReference>
<evidence type="ECO:0000259" key="2">
    <source>
        <dbReference type="PROSITE" id="PS50172"/>
    </source>
</evidence>
<dbReference type="STRING" id="98765.A0A2R6NQR4"/>
<feature type="compositionally biased region" description="Low complexity" evidence="1">
    <location>
        <begin position="447"/>
        <end position="458"/>
    </location>
</feature>